<dbReference type="Pfam" id="PF00395">
    <property type="entry name" value="SLH"/>
    <property type="match status" value="3"/>
</dbReference>
<keyword evidence="1" id="KW-0732">Signal</keyword>
<proteinExistence type="predicted"/>
<protein>
    <submittedName>
        <fullName evidence="3">S-layer homology domain-containing protein</fullName>
    </submittedName>
</protein>
<dbReference type="InterPro" id="IPR001119">
    <property type="entry name" value="SLH_dom"/>
</dbReference>
<gene>
    <name evidence="3" type="ORF">NQZ67_25750</name>
</gene>
<sequence length="513" mass="54406">MKLLVGKRAVLVLLLALMLLPAGAFAATDSVRLEPVGDAARGESILVRGETERPDAIVQLFRPNGTLLWMDVVERSELAIGKPVTIPADAPLGRYTLRAGSGHETAAATFLVTEGGAGNPPFVHVPDVEPEPADDRLVVAPGKPDASGVSRAMVTQAMIDKTRSENGSVVSIVVDPVEGASAYELVLPAGELSEAGEGYAFRVVTEWVWLELPRGLLPRPGPSIAMVDKVALTIKDANVTGIGRTANHRPAVDIALQLNDEQLGEFGRILAAVPYEADGEQDRLLTVSHTGRDGKTQPVVSGRYDAAANEMRFIAERPGTYEIVYRPTPFADLAGYVWAEPAIGELAARGVVNGVSDAEYAPAAPIKRADYVLLLMRLLALESPAGSAVSGFEDVKPGSYYEEAVGTAKALGITQGSGGNRFLPDKEITRQEMTTLTAKALKLAGILDASPGASVVTAFQDEERIAPYAKESVTLLAASGLIVGDDGMLNPDRHTSRAEAAVLMQRVYRLIYP</sequence>
<feature type="domain" description="SLH" evidence="2">
    <location>
        <begin position="326"/>
        <end position="387"/>
    </location>
</feature>
<feature type="signal peptide" evidence="1">
    <location>
        <begin position="1"/>
        <end position="26"/>
    </location>
</feature>
<accession>A0A9X2MUT8</accession>
<keyword evidence="4" id="KW-1185">Reference proteome</keyword>
<dbReference type="AlphaFoldDB" id="A0A9X2MUT8"/>
<evidence type="ECO:0000313" key="4">
    <source>
        <dbReference type="Proteomes" id="UP001141950"/>
    </source>
</evidence>
<dbReference type="RefSeq" id="WP_257451643.1">
    <property type="nucleotide sequence ID" value="NZ_JANIPJ010000025.1"/>
</dbReference>
<dbReference type="EMBL" id="JANIPJ010000025">
    <property type="protein sequence ID" value="MCR2807294.1"/>
    <property type="molecule type" value="Genomic_DNA"/>
</dbReference>
<evidence type="ECO:0000313" key="3">
    <source>
        <dbReference type="EMBL" id="MCR2807294.1"/>
    </source>
</evidence>
<feature type="chain" id="PRO_5040776069" evidence="1">
    <location>
        <begin position="27"/>
        <end position="513"/>
    </location>
</feature>
<feature type="domain" description="SLH" evidence="2">
    <location>
        <begin position="388"/>
        <end position="451"/>
    </location>
</feature>
<organism evidence="3 4">
    <name type="scientific">Paenibacillus soyae</name>
    <dbReference type="NCBI Taxonomy" id="2969249"/>
    <lineage>
        <taxon>Bacteria</taxon>
        <taxon>Bacillati</taxon>
        <taxon>Bacillota</taxon>
        <taxon>Bacilli</taxon>
        <taxon>Bacillales</taxon>
        <taxon>Paenibacillaceae</taxon>
        <taxon>Paenibacillus</taxon>
    </lineage>
</organism>
<evidence type="ECO:0000256" key="1">
    <source>
        <dbReference type="SAM" id="SignalP"/>
    </source>
</evidence>
<reference evidence="3" key="1">
    <citation type="submission" date="2022-08" db="EMBL/GenBank/DDBJ databases">
        <title>The genomic sequence of strain Paenibacillus sp. SCIV0701.</title>
        <authorList>
            <person name="Zhao H."/>
        </authorList>
    </citation>
    <scope>NUCLEOTIDE SEQUENCE</scope>
    <source>
        <strain evidence="3">SCIV0701</strain>
    </source>
</reference>
<feature type="domain" description="SLH" evidence="2">
    <location>
        <begin position="456"/>
        <end position="513"/>
    </location>
</feature>
<comment type="caution">
    <text evidence="3">The sequence shown here is derived from an EMBL/GenBank/DDBJ whole genome shotgun (WGS) entry which is preliminary data.</text>
</comment>
<name>A0A9X2MUT8_9BACL</name>
<dbReference type="PROSITE" id="PS51272">
    <property type="entry name" value="SLH"/>
    <property type="match status" value="3"/>
</dbReference>
<dbReference type="Proteomes" id="UP001141950">
    <property type="component" value="Unassembled WGS sequence"/>
</dbReference>
<evidence type="ECO:0000259" key="2">
    <source>
        <dbReference type="PROSITE" id="PS51272"/>
    </source>
</evidence>